<evidence type="ECO:0000256" key="2">
    <source>
        <dbReference type="ARBA" id="ARBA00022741"/>
    </source>
</evidence>
<dbReference type="Proteomes" id="UP000659124">
    <property type="component" value="Unassembled WGS sequence"/>
</dbReference>
<dbReference type="RefSeq" id="WP_188089153.1">
    <property type="nucleotide sequence ID" value="NZ_JACVFC010000002.1"/>
</dbReference>
<organism evidence="5 6">
    <name type="scientific">Chitinophaga qingshengii</name>
    <dbReference type="NCBI Taxonomy" id="1569794"/>
    <lineage>
        <taxon>Bacteria</taxon>
        <taxon>Pseudomonadati</taxon>
        <taxon>Bacteroidota</taxon>
        <taxon>Chitinophagia</taxon>
        <taxon>Chitinophagales</taxon>
        <taxon>Chitinophagaceae</taxon>
        <taxon>Chitinophaga</taxon>
    </lineage>
</organism>
<dbReference type="InterPro" id="IPR003439">
    <property type="entry name" value="ABC_transporter-like_ATP-bd"/>
</dbReference>
<reference evidence="5 6" key="1">
    <citation type="submission" date="2020-09" db="EMBL/GenBank/DDBJ databases">
        <title>Genome sequences of type strains of Chitinophaga qingshengii and Chitinophaga varians.</title>
        <authorList>
            <person name="Kittiwongwattana C."/>
        </authorList>
    </citation>
    <scope>NUCLEOTIDE SEQUENCE [LARGE SCALE GENOMIC DNA]</scope>
    <source>
        <strain evidence="5 6">JCM 30026</strain>
    </source>
</reference>
<evidence type="ECO:0000259" key="4">
    <source>
        <dbReference type="PROSITE" id="PS50893"/>
    </source>
</evidence>
<evidence type="ECO:0000256" key="3">
    <source>
        <dbReference type="ARBA" id="ARBA00022840"/>
    </source>
</evidence>
<accession>A0ABR7TNF8</accession>
<evidence type="ECO:0000313" key="5">
    <source>
        <dbReference type="EMBL" id="MBC9932015.1"/>
    </source>
</evidence>
<feature type="domain" description="ABC transporter" evidence="4">
    <location>
        <begin position="2"/>
        <end position="231"/>
    </location>
</feature>
<dbReference type="InterPro" id="IPR003593">
    <property type="entry name" value="AAA+_ATPase"/>
</dbReference>
<proteinExistence type="predicted"/>
<dbReference type="GO" id="GO:0005524">
    <property type="term" value="F:ATP binding"/>
    <property type="evidence" value="ECO:0007669"/>
    <property type="project" value="UniProtKB-KW"/>
</dbReference>
<dbReference type="InterPro" id="IPR051782">
    <property type="entry name" value="ABC_Transporter_VariousFunc"/>
</dbReference>
<gene>
    <name evidence="5" type="ORF">ICL07_16645</name>
</gene>
<keyword evidence="1" id="KW-0813">Transport</keyword>
<sequence length="236" mass="25844">MLQAIALTKTFGRHTALHALDLSVAKGEICCLLGPNGAGKTTTISCFLGFQQPSSGRALVNGIPVDSRPREARRHLAYIPETVMLYPYLSGLENLSFFHSLTGEQLTKETATRLLLDAGLQESAIHRRVQGYSKGMRQKVGIAIATAKNAGALLLDEPTSGLDPSASNEFSALLQRFSREGRAVLMATHDIYRAKEVATRIGIMKDGRLLTIMEAAAIDYYSLENAYMEYMETSTW</sequence>
<dbReference type="PANTHER" id="PTHR42939">
    <property type="entry name" value="ABC TRANSPORTER ATP-BINDING PROTEIN ALBC-RELATED"/>
    <property type="match status" value="1"/>
</dbReference>
<comment type="caution">
    <text evidence="5">The sequence shown here is derived from an EMBL/GenBank/DDBJ whole genome shotgun (WGS) entry which is preliminary data.</text>
</comment>
<dbReference type="EMBL" id="JACVFC010000002">
    <property type="protein sequence ID" value="MBC9932015.1"/>
    <property type="molecule type" value="Genomic_DNA"/>
</dbReference>
<name>A0ABR7TNF8_9BACT</name>
<dbReference type="InterPro" id="IPR027417">
    <property type="entry name" value="P-loop_NTPase"/>
</dbReference>
<evidence type="ECO:0000256" key="1">
    <source>
        <dbReference type="ARBA" id="ARBA00022448"/>
    </source>
</evidence>
<keyword evidence="2" id="KW-0547">Nucleotide-binding</keyword>
<dbReference type="PANTHER" id="PTHR42939:SF1">
    <property type="entry name" value="ABC TRANSPORTER ATP-BINDING PROTEIN ALBC-RELATED"/>
    <property type="match status" value="1"/>
</dbReference>
<dbReference type="Pfam" id="PF00005">
    <property type="entry name" value="ABC_tran"/>
    <property type="match status" value="1"/>
</dbReference>
<dbReference type="InterPro" id="IPR017871">
    <property type="entry name" value="ABC_transporter-like_CS"/>
</dbReference>
<dbReference type="Gene3D" id="3.40.50.300">
    <property type="entry name" value="P-loop containing nucleotide triphosphate hydrolases"/>
    <property type="match status" value="1"/>
</dbReference>
<dbReference type="PROSITE" id="PS00211">
    <property type="entry name" value="ABC_TRANSPORTER_1"/>
    <property type="match status" value="1"/>
</dbReference>
<evidence type="ECO:0000313" key="6">
    <source>
        <dbReference type="Proteomes" id="UP000659124"/>
    </source>
</evidence>
<dbReference type="CDD" id="cd03230">
    <property type="entry name" value="ABC_DR_subfamily_A"/>
    <property type="match status" value="1"/>
</dbReference>
<dbReference type="SUPFAM" id="SSF52540">
    <property type="entry name" value="P-loop containing nucleoside triphosphate hydrolases"/>
    <property type="match status" value="1"/>
</dbReference>
<keyword evidence="3 5" id="KW-0067">ATP-binding</keyword>
<dbReference type="PROSITE" id="PS50893">
    <property type="entry name" value="ABC_TRANSPORTER_2"/>
    <property type="match status" value="1"/>
</dbReference>
<dbReference type="SMART" id="SM00382">
    <property type="entry name" value="AAA"/>
    <property type="match status" value="1"/>
</dbReference>
<keyword evidence="6" id="KW-1185">Reference proteome</keyword>
<protein>
    <submittedName>
        <fullName evidence="5">ABC transporter ATP-binding protein</fullName>
    </submittedName>
</protein>